<evidence type="ECO:0000313" key="2">
    <source>
        <dbReference type="EnsemblMetazoa" id="XP_001948298.2"/>
    </source>
</evidence>
<accession>A0A8R2A712</accession>
<dbReference type="Proteomes" id="UP000007819">
    <property type="component" value="Chromosome X"/>
</dbReference>
<proteinExistence type="predicted"/>
<dbReference type="GeneID" id="100164944"/>
<dbReference type="InterPro" id="IPR007714">
    <property type="entry name" value="CFA20_dom"/>
</dbReference>
<sequence>MFQTNFQGPLFTAFYSGGSNPLDNWLVQCKEGEMKQVLDDVVKSNVFQIQSLNVNACCITCPVDPKGSLGVRMPYLTLLLKNLRQYFTFEITILDSEKIRRRVRLSNYHTVSKISTFMVTKPMCMDEGWNRVGLKLAEIVSDAFKTTYVETVRIQVHANCRLKRIYFSSQEYKEDELPNAYRMYKMAVVREKPKRLPKKIAGPVDKKSTAVVEQAKT</sequence>
<dbReference type="Pfam" id="PF05018">
    <property type="entry name" value="CFA20_dom"/>
    <property type="match status" value="1"/>
</dbReference>
<protein>
    <recommendedName>
        <fullName evidence="1">CFA20 domain-containing protein</fullName>
    </recommendedName>
</protein>
<reference evidence="2" key="2">
    <citation type="submission" date="2022-06" db="UniProtKB">
        <authorList>
            <consortium name="EnsemblMetazoa"/>
        </authorList>
    </citation>
    <scope>IDENTIFICATION</scope>
</reference>
<reference evidence="3" key="1">
    <citation type="submission" date="2010-06" db="EMBL/GenBank/DDBJ databases">
        <authorList>
            <person name="Jiang H."/>
            <person name="Abraham K."/>
            <person name="Ali S."/>
            <person name="Alsbrooks S.L."/>
            <person name="Anim B.N."/>
            <person name="Anosike U.S."/>
            <person name="Attaway T."/>
            <person name="Bandaranaike D.P."/>
            <person name="Battles P.K."/>
            <person name="Bell S.N."/>
            <person name="Bell A.V."/>
            <person name="Beltran B."/>
            <person name="Bickham C."/>
            <person name="Bustamante Y."/>
            <person name="Caleb T."/>
            <person name="Canada A."/>
            <person name="Cardenas V."/>
            <person name="Carter K."/>
            <person name="Chacko J."/>
            <person name="Chandrabose M.N."/>
            <person name="Chavez D."/>
            <person name="Chavez A."/>
            <person name="Chen L."/>
            <person name="Chu H.-S."/>
            <person name="Claassen K.J."/>
            <person name="Cockrell R."/>
            <person name="Collins M."/>
            <person name="Cooper J.A."/>
            <person name="Cree A."/>
            <person name="Curry S.M."/>
            <person name="Da Y."/>
            <person name="Dao M.D."/>
            <person name="Das B."/>
            <person name="Davila M.-L."/>
            <person name="Davy-Carroll L."/>
            <person name="Denson S."/>
            <person name="Dinh H."/>
            <person name="Ebong V.E."/>
            <person name="Edwards J.R."/>
            <person name="Egan A."/>
            <person name="El-Daye J."/>
            <person name="Escobedo L."/>
            <person name="Fernandez S."/>
            <person name="Fernando P.R."/>
            <person name="Flagg N."/>
            <person name="Forbes L.D."/>
            <person name="Fowler R.G."/>
            <person name="Fu Q."/>
            <person name="Gabisi R.A."/>
            <person name="Ganer J."/>
            <person name="Garbino Pronczuk A."/>
            <person name="Garcia R.M."/>
            <person name="Garner T."/>
            <person name="Garrett T.E."/>
            <person name="Gonzalez D.A."/>
            <person name="Hamid H."/>
            <person name="Hawkins E.S."/>
            <person name="Hirani K."/>
            <person name="Hogues M.E."/>
            <person name="Hollins B."/>
            <person name="Hsiao C.-H."/>
            <person name="Jabil R."/>
            <person name="James M.L."/>
            <person name="Jhangiani S.N."/>
            <person name="Johnson B."/>
            <person name="Johnson Q."/>
            <person name="Joshi V."/>
            <person name="Kalu J.B."/>
            <person name="Kam C."/>
            <person name="Kashfia A."/>
            <person name="Keebler J."/>
            <person name="Kisamo H."/>
            <person name="Kovar C.L."/>
            <person name="Lago L.A."/>
            <person name="Lai C.-Y."/>
            <person name="Laidlaw J."/>
            <person name="Lara F."/>
            <person name="Le T.-K."/>
            <person name="Lee S.L."/>
            <person name="Legall F.H."/>
            <person name="Lemon S.J."/>
            <person name="Lewis L.R."/>
            <person name="Li B."/>
            <person name="Liu Y."/>
            <person name="Liu Y.-S."/>
            <person name="Lopez J."/>
            <person name="Lozado R.J."/>
            <person name="Lu J."/>
            <person name="Madu R.C."/>
            <person name="Maheshwari M."/>
            <person name="Maheshwari R."/>
            <person name="Malloy K."/>
            <person name="Martinez E."/>
            <person name="Mathew T."/>
            <person name="Mercado I.C."/>
            <person name="Mercado C."/>
            <person name="Meyer B."/>
            <person name="Montgomery K."/>
            <person name="Morgan M.B."/>
            <person name="Munidasa M."/>
            <person name="Nazareth L.V."/>
            <person name="Nelson J."/>
            <person name="Ng B.M."/>
            <person name="Nguyen N.B."/>
            <person name="Nguyen P.Q."/>
            <person name="Nguyen T."/>
            <person name="Obregon M."/>
            <person name="Okwuonu G.O."/>
            <person name="Onwere C.G."/>
            <person name="Orozco G."/>
            <person name="Parra A."/>
            <person name="Patel S."/>
            <person name="Patil S."/>
            <person name="Perez A."/>
            <person name="Perez Y."/>
            <person name="Pham C."/>
            <person name="Primus E.L."/>
            <person name="Pu L.-L."/>
            <person name="Puazo M."/>
            <person name="Qin X."/>
            <person name="Quiroz J.B."/>
            <person name="Reese J."/>
            <person name="Richards S."/>
            <person name="Rives C.M."/>
            <person name="Robberts R."/>
            <person name="Ruiz S.J."/>
            <person name="Ruiz M.J."/>
            <person name="Santibanez J."/>
            <person name="Schneider B.W."/>
            <person name="Sisson I."/>
            <person name="Smith M."/>
            <person name="Sodergren E."/>
            <person name="Song X.-Z."/>
            <person name="Song B.B."/>
            <person name="Summersgill H."/>
            <person name="Thelus R."/>
            <person name="Thornton R.D."/>
            <person name="Trejos Z.Y."/>
            <person name="Usmani K."/>
            <person name="Vattathil S."/>
            <person name="Villasana D."/>
            <person name="Walker D.L."/>
            <person name="Wang S."/>
            <person name="Wang K."/>
            <person name="White C.S."/>
            <person name="Williams A.C."/>
            <person name="Williamson J."/>
            <person name="Wilson K."/>
            <person name="Woghiren I.O."/>
            <person name="Woodworth J.R."/>
            <person name="Worley K.C."/>
            <person name="Wright R.A."/>
            <person name="Wu W."/>
            <person name="Young L."/>
            <person name="Zhang L."/>
            <person name="Zhang J."/>
            <person name="Zhu Y."/>
            <person name="Muzny D.M."/>
            <person name="Weinstock G."/>
            <person name="Gibbs R.A."/>
        </authorList>
    </citation>
    <scope>NUCLEOTIDE SEQUENCE [LARGE SCALE GENOMIC DNA]</scope>
    <source>
        <strain evidence="3">LSR1</strain>
    </source>
</reference>
<dbReference type="PANTHER" id="PTHR12458">
    <property type="entry name" value="ORF PROTEIN"/>
    <property type="match status" value="1"/>
</dbReference>
<dbReference type="AlphaFoldDB" id="A0A8R2A712"/>
<dbReference type="InterPro" id="IPR040441">
    <property type="entry name" value="CFA20/CFAP20DC"/>
</dbReference>
<keyword evidence="3" id="KW-1185">Reference proteome</keyword>
<dbReference type="EnsemblMetazoa" id="XM_001948263.5">
    <property type="protein sequence ID" value="XP_001948298.2"/>
    <property type="gene ID" value="LOC100164944"/>
</dbReference>
<evidence type="ECO:0000259" key="1">
    <source>
        <dbReference type="Pfam" id="PF05018"/>
    </source>
</evidence>
<dbReference type="KEGG" id="api:100164944"/>
<dbReference type="OrthoDB" id="7486196at2759"/>
<organism evidence="2 3">
    <name type="scientific">Acyrthosiphon pisum</name>
    <name type="common">Pea aphid</name>
    <dbReference type="NCBI Taxonomy" id="7029"/>
    <lineage>
        <taxon>Eukaryota</taxon>
        <taxon>Metazoa</taxon>
        <taxon>Ecdysozoa</taxon>
        <taxon>Arthropoda</taxon>
        <taxon>Hexapoda</taxon>
        <taxon>Insecta</taxon>
        <taxon>Pterygota</taxon>
        <taxon>Neoptera</taxon>
        <taxon>Paraneoptera</taxon>
        <taxon>Hemiptera</taxon>
        <taxon>Sternorrhyncha</taxon>
        <taxon>Aphidomorpha</taxon>
        <taxon>Aphidoidea</taxon>
        <taxon>Aphididae</taxon>
        <taxon>Macrosiphini</taxon>
        <taxon>Acyrthosiphon</taxon>
    </lineage>
</organism>
<dbReference type="RefSeq" id="XP_001948298.2">
    <property type="nucleotide sequence ID" value="XM_001948263.4"/>
</dbReference>
<name>A0A8R2A712_ACYPI</name>
<evidence type="ECO:0000313" key="3">
    <source>
        <dbReference type="Proteomes" id="UP000007819"/>
    </source>
</evidence>
<feature type="domain" description="CFA20" evidence="1">
    <location>
        <begin position="1"/>
        <end position="184"/>
    </location>
</feature>